<protein>
    <submittedName>
        <fullName evidence="2">DUF3575 domain-containing protein</fullName>
    </submittedName>
</protein>
<gene>
    <name evidence="2" type="ORF">RM539_03690</name>
</gene>
<proteinExistence type="predicted"/>
<keyword evidence="3" id="KW-1185">Reference proteome</keyword>
<organism evidence="2 3">
    <name type="scientific">Autumnicola musiva</name>
    <dbReference type="NCBI Taxonomy" id="3075589"/>
    <lineage>
        <taxon>Bacteria</taxon>
        <taxon>Pseudomonadati</taxon>
        <taxon>Bacteroidota</taxon>
        <taxon>Flavobacteriia</taxon>
        <taxon>Flavobacteriales</taxon>
        <taxon>Flavobacteriaceae</taxon>
        <taxon>Autumnicola</taxon>
    </lineage>
</organism>
<comment type="caution">
    <text evidence="2">The sequence shown here is derived from an EMBL/GenBank/DDBJ whole genome shotgun (WGS) entry which is preliminary data.</text>
</comment>
<keyword evidence="1" id="KW-0732">Signal</keyword>
<feature type="chain" id="PRO_5045056689" evidence="1">
    <location>
        <begin position="19"/>
        <end position="173"/>
    </location>
</feature>
<dbReference type="EMBL" id="JAVRHK010000002">
    <property type="protein sequence ID" value="MDT0675684.1"/>
    <property type="molecule type" value="Genomic_DNA"/>
</dbReference>
<reference evidence="2 3" key="1">
    <citation type="submission" date="2023-09" db="EMBL/GenBank/DDBJ databases">
        <authorList>
            <person name="Rey-Velasco X."/>
        </authorList>
    </citation>
    <scope>NUCLEOTIDE SEQUENCE [LARGE SCALE GENOMIC DNA]</scope>
    <source>
        <strain evidence="2 3">F117</strain>
    </source>
</reference>
<evidence type="ECO:0000256" key="1">
    <source>
        <dbReference type="SAM" id="SignalP"/>
    </source>
</evidence>
<feature type="signal peptide" evidence="1">
    <location>
        <begin position="1"/>
        <end position="18"/>
    </location>
</feature>
<dbReference type="RefSeq" id="WP_311502082.1">
    <property type="nucleotide sequence ID" value="NZ_JAVRHK010000002.1"/>
</dbReference>
<accession>A0ABU3D2G5</accession>
<sequence length="173" mass="19149">MKKLLLVFALFAGLSSFGQQTTNQFSLNFLTPSAEYELAVGDNASVDFIGGVAFAYRHVFDESDYGVFPQFMGQYRYYYNFKKRIKKNKNVSNNSGNYIAAVALLSSGNSVLGDLDLSSNYDGFVGPAWGLQRVYGKTFKLNLNLGLGYGFNDVDYYLAPLVGLQLGFKLGKN</sequence>
<name>A0ABU3D2G5_9FLAO</name>
<dbReference type="Proteomes" id="UP001262582">
    <property type="component" value="Unassembled WGS sequence"/>
</dbReference>
<evidence type="ECO:0000313" key="2">
    <source>
        <dbReference type="EMBL" id="MDT0675684.1"/>
    </source>
</evidence>
<evidence type="ECO:0000313" key="3">
    <source>
        <dbReference type="Proteomes" id="UP001262582"/>
    </source>
</evidence>